<evidence type="ECO:0000256" key="1">
    <source>
        <dbReference type="SAM" id="MobiDB-lite"/>
    </source>
</evidence>
<feature type="transmembrane region" description="Helical" evidence="2">
    <location>
        <begin position="45"/>
        <end position="67"/>
    </location>
</feature>
<feature type="compositionally biased region" description="Low complexity" evidence="1">
    <location>
        <begin position="85"/>
        <end position="95"/>
    </location>
</feature>
<accession>A0A4R5ATZ8</accession>
<proteinExistence type="predicted"/>
<dbReference type="EMBL" id="SMKY01000165">
    <property type="protein sequence ID" value="TDD74594.1"/>
    <property type="molecule type" value="Genomic_DNA"/>
</dbReference>
<feature type="region of interest" description="Disordered" evidence="1">
    <location>
        <begin position="75"/>
        <end position="112"/>
    </location>
</feature>
<dbReference type="OrthoDB" id="3483630at2"/>
<sequence length="112" mass="11460">MSGRKIHPAFAIFCGVGVAIMLFALFGSLVAGAKVDDAGEDKGEIQLQLATMLNFIVAGLALILAGVGFQLAAGPKTAAPPAPTPYAQGPQQYQAQPPPAGGQWGQQHPGQH</sequence>
<evidence type="ECO:0000256" key="2">
    <source>
        <dbReference type="SAM" id="Phobius"/>
    </source>
</evidence>
<comment type="caution">
    <text evidence="3">The sequence shown here is derived from an EMBL/GenBank/DDBJ whole genome shotgun (WGS) entry which is preliminary data.</text>
</comment>
<dbReference type="Proteomes" id="UP000295578">
    <property type="component" value="Unassembled WGS sequence"/>
</dbReference>
<reference evidence="3 4" key="1">
    <citation type="submission" date="2019-03" db="EMBL/GenBank/DDBJ databases">
        <title>Draft genome sequences of novel Actinobacteria.</title>
        <authorList>
            <person name="Sahin N."/>
            <person name="Ay H."/>
            <person name="Saygin H."/>
        </authorList>
    </citation>
    <scope>NUCLEOTIDE SEQUENCE [LARGE SCALE GENOMIC DNA]</scope>
    <source>
        <strain evidence="3 4">DSM 45941</strain>
    </source>
</reference>
<keyword evidence="2" id="KW-0812">Transmembrane</keyword>
<dbReference type="AlphaFoldDB" id="A0A4R5ATZ8"/>
<name>A0A4R5ATZ8_9ACTN</name>
<feature type="transmembrane region" description="Helical" evidence="2">
    <location>
        <begin position="12"/>
        <end position="33"/>
    </location>
</feature>
<dbReference type="RefSeq" id="WP_132200717.1">
    <property type="nucleotide sequence ID" value="NZ_SMKY01000165.1"/>
</dbReference>
<evidence type="ECO:0000313" key="3">
    <source>
        <dbReference type="EMBL" id="TDD74594.1"/>
    </source>
</evidence>
<organism evidence="3 4">
    <name type="scientific">Actinomadura darangshiensis</name>
    <dbReference type="NCBI Taxonomy" id="705336"/>
    <lineage>
        <taxon>Bacteria</taxon>
        <taxon>Bacillati</taxon>
        <taxon>Actinomycetota</taxon>
        <taxon>Actinomycetes</taxon>
        <taxon>Streptosporangiales</taxon>
        <taxon>Thermomonosporaceae</taxon>
        <taxon>Actinomadura</taxon>
    </lineage>
</organism>
<evidence type="ECO:0000313" key="4">
    <source>
        <dbReference type="Proteomes" id="UP000295578"/>
    </source>
</evidence>
<protein>
    <submittedName>
        <fullName evidence="3">Uncharacterized protein</fullName>
    </submittedName>
</protein>
<gene>
    <name evidence="3" type="ORF">E1293_29265</name>
</gene>
<keyword evidence="2" id="KW-0472">Membrane</keyword>
<keyword evidence="2" id="KW-1133">Transmembrane helix</keyword>
<keyword evidence="4" id="KW-1185">Reference proteome</keyword>